<keyword evidence="2" id="KW-1185">Reference proteome</keyword>
<organism evidence="1 2">
    <name type="scientific">Jeotgalicoccus halotolerans</name>
    <dbReference type="NCBI Taxonomy" id="157227"/>
    <lineage>
        <taxon>Bacteria</taxon>
        <taxon>Bacillati</taxon>
        <taxon>Bacillota</taxon>
        <taxon>Bacilli</taxon>
        <taxon>Bacillales</taxon>
        <taxon>Staphylococcaceae</taxon>
        <taxon>Jeotgalicoccus</taxon>
    </lineage>
</organism>
<dbReference type="OrthoDB" id="9888490at2"/>
<dbReference type="RefSeq" id="WP_115883982.1">
    <property type="nucleotide sequence ID" value="NZ_CBCSHX010000001.1"/>
</dbReference>
<reference evidence="1 2" key="1">
    <citation type="submission" date="2018-08" db="EMBL/GenBank/DDBJ databases">
        <title>Genomic Encyclopedia of Type Strains, Phase IV (KMG-IV): sequencing the most valuable type-strain genomes for metagenomic binning, comparative biology and taxonomic classification.</title>
        <authorList>
            <person name="Goeker M."/>
        </authorList>
    </citation>
    <scope>NUCLEOTIDE SEQUENCE [LARGE SCALE GENOMIC DNA]</scope>
    <source>
        <strain evidence="1 2">DSM 17274</strain>
    </source>
</reference>
<evidence type="ECO:0000313" key="2">
    <source>
        <dbReference type="Proteomes" id="UP000257076"/>
    </source>
</evidence>
<gene>
    <name evidence="1" type="ORF">DFR63_0305</name>
</gene>
<dbReference type="AlphaFoldDB" id="A0A3E0AZY5"/>
<accession>A0A3E0AZY5</accession>
<name>A0A3E0AZY5_9STAP</name>
<comment type="caution">
    <text evidence="1">The sequence shown here is derived from an EMBL/GenBank/DDBJ whole genome shotgun (WGS) entry which is preliminary data.</text>
</comment>
<protein>
    <submittedName>
        <fullName evidence="1">Uncharacterized protein</fullName>
    </submittedName>
</protein>
<sequence length="86" mass="10117">MQQLDIFSVEQPVTKTGFKYRRRLYNDKDQYLYTVIPTADGYTLNRVQSLAENIGLMKVTHEEYRKFKAECGLVEKIPKDVEGRLK</sequence>
<dbReference type="EMBL" id="QUMW01000009">
    <property type="protein sequence ID" value="REG25279.1"/>
    <property type="molecule type" value="Genomic_DNA"/>
</dbReference>
<dbReference type="Proteomes" id="UP000257076">
    <property type="component" value="Unassembled WGS sequence"/>
</dbReference>
<evidence type="ECO:0000313" key="1">
    <source>
        <dbReference type="EMBL" id="REG25279.1"/>
    </source>
</evidence>
<proteinExistence type="predicted"/>